<organism evidence="1 2">
    <name type="scientific">Hygrophoropsis aurantiaca</name>
    <dbReference type="NCBI Taxonomy" id="72124"/>
    <lineage>
        <taxon>Eukaryota</taxon>
        <taxon>Fungi</taxon>
        <taxon>Dikarya</taxon>
        <taxon>Basidiomycota</taxon>
        <taxon>Agaricomycotina</taxon>
        <taxon>Agaricomycetes</taxon>
        <taxon>Agaricomycetidae</taxon>
        <taxon>Boletales</taxon>
        <taxon>Coniophorineae</taxon>
        <taxon>Hygrophoropsidaceae</taxon>
        <taxon>Hygrophoropsis</taxon>
    </lineage>
</organism>
<keyword evidence="2" id="KW-1185">Reference proteome</keyword>
<comment type="caution">
    <text evidence="1">The sequence shown here is derived from an EMBL/GenBank/DDBJ whole genome shotgun (WGS) entry which is preliminary data.</text>
</comment>
<protein>
    <submittedName>
        <fullName evidence="1">Uncharacterized protein</fullName>
    </submittedName>
</protein>
<accession>A0ACB8AA31</accession>
<dbReference type="Proteomes" id="UP000790377">
    <property type="component" value="Unassembled WGS sequence"/>
</dbReference>
<dbReference type="EMBL" id="MU267735">
    <property type="protein sequence ID" value="KAH7909922.1"/>
    <property type="molecule type" value="Genomic_DNA"/>
</dbReference>
<name>A0ACB8AA31_9AGAM</name>
<evidence type="ECO:0000313" key="2">
    <source>
        <dbReference type="Proteomes" id="UP000790377"/>
    </source>
</evidence>
<reference evidence="1" key="1">
    <citation type="journal article" date="2021" name="New Phytol.">
        <title>Evolutionary innovations through gain and loss of genes in the ectomycorrhizal Boletales.</title>
        <authorList>
            <person name="Wu G."/>
            <person name="Miyauchi S."/>
            <person name="Morin E."/>
            <person name="Kuo A."/>
            <person name="Drula E."/>
            <person name="Varga T."/>
            <person name="Kohler A."/>
            <person name="Feng B."/>
            <person name="Cao Y."/>
            <person name="Lipzen A."/>
            <person name="Daum C."/>
            <person name="Hundley H."/>
            <person name="Pangilinan J."/>
            <person name="Johnson J."/>
            <person name="Barry K."/>
            <person name="LaButti K."/>
            <person name="Ng V."/>
            <person name="Ahrendt S."/>
            <person name="Min B."/>
            <person name="Choi I.G."/>
            <person name="Park H."/>
            <person name="Plett J.M."/>
            <person name="Magnuson J."/>
            <person name="Spatafora J.W."/>
            <person name="Nagy L.G."/>
            <person name="Henrissat B."/>
            <person name="Grigoriev I.V."/>
            <person name="Yang Z.L."/>
            <person name="Xu J."/>
            <person name="Martin F.M."/>
        </authorList>
    </citation>
    <scope>NUCLEOTIDE SEQUENCE</scope>
    <source>
        <strain evidence="1">ATCC 28755</strain>
    </source>
</reference>
<gene>
    <name evidence="1" type="ORF">BJ138DRAFT_1114556</name>
</gene>
<sequence length="165" mass="18104">MSFTVESVSAQEEACRLPSFDADVAWELGSIIRKNVQQNYTRPVVVYIAHANSSQILFFGASGPGTLPDNMFWVKRKEAVVLRWGVSTMRMRLAVTQPGLTTQESLKAKFEMADTSIYALHGGGFPLKVKGVEGIVGVIVVSGLTQEDDHTVIVEGIQQYLAQRS</sequence>
<evidence type="ECO:0000313" key="1">
    <source>
        <dbReference type="EMBL" id="KAH7909922.1"/>
    </source>
</evidence>
<proteinExistence type="predicted"/>